<evidence type="ECO:0000256" key="1">
    <source>
        <dbReference type="SAM" id="SignalP"/>
    </source>
</evidence>
<dbReference type="EMBL" id="CP103416">
    <property type="protein sequence ID" value="UVW36238.1"/>
    <property type="molecule type" value="Genomic_DNA"/>
</dbReference>
<proteinExistence type="predicted"/>
<organism evidence="2 3">
    <name type="scientific">SAR92 clade bacterium H455</name>
    <dbReference type="NCBI Taxonomy" id="2974818"/>
    <lineage>
        <taxon>Bacteria</taxon>
        <taxon>Pseudomonadati</taxon>
        <taxon>Pseudomonadota</taxon>
        <taxon>Gammaproteobacteria</taxon>
        <taxon>Cellvibrionales</taxon>
        <taxon>Porticoccaceae</taxon>
        <taxon>SAR92 clade</taxon>
    </lineage>
</organism>
<name>A0ABY5TV87_9GAMM</name>
<evidence type="ECO:0000313" key="3">
    <source>
        <dbReference type="Proteomes" id="UP001059934"/>
    </source>
</evidence>
<feature type="chain" id="PRO_5045936356" description="Tetratricopeptide repeat protein" evidence="1">
    <location>
        <begin position="33"/>
        <end position="247"/>
    </location>
</feature>
<dbReference type="Proteomes" id="UP001059934">
    <property type="component" value="Chromosome"/>
</dbReference>
<reference evidence="2" key="1">
    <citation type="submission" date="2022-08" db="EMBL/GenBank/DDBJ databases">
        <title>Catabolic pathway analysis in culturable SAR92 clade bacteria reveals their overlooked roles in DMSP degradation in coastal seas.</title>
        <authorList>
            <person name="He X."/>
            <person name="Zhang X."/>
            <person name="Zhang Y."/>
        </authorList>
    </citation>
    <scope>NUCLEOTIDE SEQUENCE</scope>
    <source>
        <strain evidence="2">H455</strain>
    </source>
</reference>
<gene>
    <name evidence="2" type="ORF">NYF23_06435</name>
</gene>
<sequence length="247" mass="28682">MNFSLPCNHPSFKLTVSATLLLLLVLSIPAQSETKQWSERKFDRAILNIEKDIMRKRWNSVIERSQKALRQCIALYSAQSPTCILVLKNINQSYEKIRTFNPQAEQIESAYRLSSNILGASHATSISARDYYYKYLIFNERYAEAIPLLMEIINLEKSRSNDDYQLMERYKQLYALEGLTENWPAEEAALIMVIRLAQEVLGKDSEDFAAGVEALAYNYCVQKKYYEYFQLINEQQLEIPCLSNSRN</sequence>
<protein>
    <recommendedName>
        <fullName evidence="4">Tetratricopeptide repeat protein</fullName>
    </recommendedName>
</protein>
<dbReference type="Gene3D" id="1.25.40.10">
    <property type="entry name" value="Tetratricopeptide repeat domain"/>
    <property type="match status" value="1"/>
</dbReference>
<keyword evidence="1" id="KW-0732">Signal</keyword>
<feature type="signal peptide" evidence="1">
    <location>
        <begin position="1"/>
        <end position="32"/>
    </location>
</feature>
<evidence type="ECO:0000313" key="2">
    <source>
        <dbReference type="EMBL" id="UVW36238.1"/>
    </source>
</evidence>
<keyword evidence="3" id="KW-1185">Reference proteome</keyword>
<dbReference type="InterPro" id="IPR011990">
    <property type="entry name" value="TPR-like_helical_dom_sf"/>
</dbReference>
<accession>A0ABY5TV87</accession>
<evidence type="ECO:0008006" key="4">
    <source>
        <dbReference type="Google" id="ProtNLM"/>
    </source>
</evidence>